<accession>A0ABR0PP90</accession>
<organism evidence="2 3">
    <name type="scientific">Gossypium arboreum</name>
    <name type="common">Tree cotton</name>
    <name type="synonym">Gossypium nanking</name>
    <dbReference type="NCBI Taxonomy" id="29729"/>
    <lineage>
        <taxon>Eukaryota</taxon>
        <taxon>Viridiplantae</taxon>
        <taxon>Streptophyta</taxon>
        <taxon>Embryophyta</taxon>
        <taxon>Tracheophyta</taxon>
        <taxon>Spermatophyta</taxon>
        <taxon>Magnoliopsida</taxon>
        <taxon>eudicotyledons</taxon>
        <taxon>Gunneridae</taxon>
        <taxon>Pentapetalae</taxon>
        <taxon>rosids</taxon>
        <taxon>malvids</taxon>
        <taxon>Malvales</taxon>
        <taxon>Malvaceae</taxon>
        <taxon>Malvoideae</taxon>
        <taxon>Gossypium</taxon>
    </lineage>
</organism>
<proteinExistence type="predicted"/>
<gene>
    <name evidence="2" type="ORF">PVK06_021165</name>
</gene>
<evidence type="ECO:0000313" key="3">
    <source>
        <dbReference type="Proteomes" id="UP001358586"/>
    </source>
</evidence>
<name>A0ABR0PP90_GOSAR</name>
<feature type="region of interest" description="Disordered" evidence="1">
    <location>
        <begin position="70"/>
        <end position="89"/>
    </location>
</feature>
<sequence>MVDSLIMWKMKRNCSWNPSQATKPGSHGEFGRTFVANNVEGKGGARIVCWSLSGGGGCRLSSAAFERGQQAKVEDQSSAPPCGISLLDG</sequence>
<protein>
    <submittedName>
        <fullName evidence="2">Uncharacterized protein</fullName>
    </submittedName>
</protein>
<dbReference type="Proteomes" id="UP001358586">
    <property type="component" value="Chromosome 6"/>
</dbReference>
<evidence type="ECO:0000256" key="1">
    <source>
        <dbReference type="SAM" id="MobiDB-lite"/>
    </source>
</evidence>
<dbReference type="EMBL" id="JARKNE010000006">
    <property type="protein sequence ID" value="KAK5826249.1"/>
    <property type="molecule type" value="Genomic_DNA"/>
</dbReference>
<keyword evidence="3" id="KW-1185">Reference proteome</keyword>
<comment type="caution">
    <text evidence="2">The sequence shown here is derived from an EMBL/GenBank/DDBJ whole genome shotgun (WGS) entry which is preliminary data.</text>
</comment>
<evidence type="ECO:0000313" key="2">
    <source>
        <dbReference type="EMBL" id="KAK5826249.1"/>
    </source>
</evidence>
<reference evidence="2 3" key="1">
    <citation type="submission" date="2023-03" db="EMBL/GenBank/DDBJ databases">
        <title>WGS of Gossypium arboreum.</title>
        <authorList>
            <person name="Yu D."/>
        </authorList>
    </citation>
    <scope>NUCLEOTIDE SEQUENCE [LARGE SCALE GENOMIC DNA]</scope>
    <source>
        <tissue evidence="2">Leaf</tissue>
    </source>
</reference>